<comment type="caution">
    <text evidence="10">The sequence shown here is derived from an EMBL/GenBank/DDBJ whole genome shotgun (WGS) entry which is preliminary data.</text>
</comment>
<dbReference type="GO" id="GO:0016020">
    <property type="term" value="C:membrane"/>
    <property type="evidence" value="ECO:0007669"/>
    <property type="project" value="TreeGrafter"/>
</dbReference>
<keyword evidence="11" id="KW-1185">Reference proteome</keyword>
<keyword evidence="2" id="KW-0645">Protease</keyword>
<dbReference type="EMBL" id="JACFXV010000043">
    <property type="protein sequence ID" value="MBA5776475.1"/>
    <property type="molecule type" value="Genomic_DNA"/>
</dbReference>
<dbReference type="Pfam" id="PF01435">
    <property type="entry name" value="Peptidase_M48"/>
    <property type="match status" value="1"/>
</dbReference>
<feature type="domain" description="Peptidase M48" evidence="9">
    <location>
        <begin position="62"/>
        <end position="253"/>
    </location>
</feature>
<sequence length="475" mass="50789">MAQSPLSQTSSPIKRSFGKAVSRFVSVAAAAALLSTSVIAPATAQRGKLPLVRDAETEDLLRDYAKPIFAAAGVPSAQVDIILVNDKGFNAFVPDARRMFINLGVILDAETPGEVIGVIAHETGHIAGNHLARLRQAASQAQIIAVIGAILGAGAIAAGASSGSVDVSRGGAGLATAGAGFGKRSLLSYQRSEEASADRAALTYLEKTGQSAKGMLKTFSRFADQALFSSRYADPYALSHPLPRERYNALEEVAKKSRYFDKSDPPSLQLRHDLVRAKLLAYTSHPSTVERAYPRSDKSLPAQYARAVVASQTKSGDRAAKAVDDLIRQMPNNPYFYELKGQSLLESGKPRAAIDPFRKAVALRPNEGQFLVWLGFAMVASNDASLLPEAERILKAGLQIDANSQIGFSQLAIALARQGKTPEADLATAQGLMARGDFQGAKRYASRAQKNLKSGTRPWLQADDILSYKPPKLSR</sequence>
<protein>
    <submittedName>
        <fullName evidence="10">M48 family metallopeptidase</fullName>
    </submittedName>
</protein>
<evidence type="ECO:0000256" key="3">
    <source>
        <dbReference type="ARBA" id="ARBA00022723"/>
    </source>
</evidence>
<dbReference type="PANTHER" id="PTHR22726:SF1">
    <property type="entry name" value="METALLOENDOPEPTIDASE OMA1, MITOCHONDRIAL"/>
    <property type="match status" value="1"/>
</dbReference>
<evidence type="ECO:0000256" key="7">
    <source>
        <dbReference type="PROSITE-ProRule" id="PRU00339"/>
    </source>
</evidence>
<evidence type="ECO:0000313" key="10">
    <source>
        <dbReference type="EMBL" id="MBA5776475.1"/>
    </source>
</evidence>
<dbReference type="PROSITE" id="PS50005">
    <property type="entry name" value="TPR"/>
    <property type="match status" value="1"/>
</dbReference>
<keyword evidence="8" id="KW-0732">Signal</keyword>
<dbReference type="GO" id="GO:0051603">
    <property type="term" value="P:proteolysis involved in protein catabolic process"/>
    <property type="evidence" value="ECO:0007669"/>
    <property type="project" value="TreeGrafter"/>
</dbReference>
<name>A0A839ABG5_9HYPH</name>
<dbReference type="InterPro" id="IPR001915">
    <property type="entry name" value="Peptidase_M48"/>
</dbReference>
<dbReference type="Gene3D" id="3.30.2010.10">
    <property type="entry name" value="Metalloproteases ('zincins'), catalytic domain"/>
    <property type="match status" value="1"/>
</dbReference>
<dbReference type="InterPro" id="IPR051156">
    <property type="entry name" value="Mito/Outer_Membr_Metalloprot"/>
</dbReference>
<keyword evidence="3" id="KW-0479">Metal-binding</keyword>
<dbReference type="AlphaFoldDB" id="A0A839ABG5"/>
<evidence type="ECO:0000256" key="4">
    <source>
        <dbReference type="ARBA" id="ARBA00022801"/>
    </source>
</evidence>
<evidence type="ECO:0000259" key="9">
    <source>
        <dbReference type="Pfam" id="PF01435"/>
    </source>
</evidence>
<keyword evidence="4" id="KW-0378">Hydrolase</keyword>
<organism evidence="10 11">
    <name type="scientific">Stappia albiluteola</name>
    <dbReference type="NCBI Taxonomy" id="2758565"/>
    <lineage>
        <taxon>Bacteria</taxon>
        <taxon>Pseudomonadati</taxon>
        <taxon>Pseudomonadota</taxon>
        <taxon>Alphaproteobacteria</taxon>
        <taxon>Hyphomicrobiales</taxon>
        <taxon>Stappiaceae</taxon>
        <taxon>Stappia</taxon>
    </lineage>
</organism>
<feature type="repeat" description="TPR" evidence="7">
    <location>
        <begin position="334"/>
        <end position="367"/>
    </location>
</feature>
<accession>A0A839ABG5</accession>
<comment type="cofactor">
    <cofactor evidence="1">
        <name>Zn(2+)</name>
        <dbReference type="ChEBI" id="CHEBI:29105"/>
    </cofactor>
</comment>
<evidence type="ECO:0000256" key="6">
    <source>
        <dbReference type="ARBA" id="ARBA00023049"/>
    </source>
</evidence>
<evidence type="ECO:0000256" key="5">
    <source>
        <dbReference type="ARBA" id="ARBA00022833"/>
    </source>
</evidence>
<dbReference type="GO" id="GO:0004222">
    <property type="term" value="F:metalloendopeptidase activity"/>
    <property type="evidence" value="ECO:0007669"/>
    <property type="project" value="InterPro"/>
</dbReference>
<feature type="signal peptide" evidence="8">
    <location>
        <begin position="1"/>
        <end position="40"/>
    </location>
</feature>
<dbReference type="CDD" id="cd07324">
    <property type="entry name" value="M48C_Oma1-like"/>
    <property type="match status" value="1"/>
</dbReference>
<gene>
    <name evidence="10" type="ORF">H2509_04965</name>
</gene>
<dbReference type="InterPro" id="IPR011990">
    <property type="entry name" value="TPR-like_helical_dom_sf"/>
</dbReference>
<dbReference type="PANTHER" id="PTHR22726">
    <property type="entry name" value="METALLOENDOPEPTIDASE OMA1"/>
    <property type="match status" value="1"/>
</dbReference>
<dbReference type="Proteomes" id="UP000541109">
    <property type="component" value="Unassembled WGS sequence"/>
</dbReference>
<keyword evidence="5" id="KW-0862">Zinc</keyword>
<evidence type="ECO:0000256" key="2">
    <source>
        <dbReference type="ARBA" id="ARBA00022670"/>
    </source>
</evidence>
<proteinExistence type="predicted"/>
<keyword evidence="6" id="KW-0482">Metalloprotease</keyword>
<evidence type="ECO:0000313" key="11">
    <source>
        <dbReference type="Proteomes" id="UP000541109"/>
    </source>
</evidence>
<keyword evidence="7" id="KW-0802">TPR repeat</keyword>
<dbReference type="InterPro" id="IPR019734">
    <property type="entry name" value="TPR_rpt"/>
</dbReference>
<reference evidence="10 11" key="1">
    <citation type="submission" date="2020-07" db="EMBL/GenBank/DDBJ databases">
        <title>Stappia sp., F7233, whole genome shotgun sequencing project.</title>
        <authorList>
            <person name="Jiang S."/>
            <person name="Liu Z.W."/>
            <person name="Du Z.J."/>
        </authorList>
    </citation>
    <scope>NUCLEOTIDE SEQUENCE [LARGE SCALE GENOMIC DNA]</scope>
    <source>
        <strain evidence="10 11">F7233</strain>
    </source>
</reference>
<evidence type="ECO:0000256" key="1">
    <source>
        <dbReference type="ARBA" id="ARBA00001947"/>
    </source>
</evidence>
<dbReference type="GO" id="GO:0046872">
    <property type="term" value="F:metal ion binding"/>
    <property type="evidence" value="ECO:0007669"/>
    <property type="project" value="UniProtKB-KW"/>
</dbReference>
<dbReference type="SUPFAM" id="SSF48452">
    <property type="entry name" value="TPR-like"/>
    <property type="match status" value="1"/>
</dbReference>
<feature type="chain" id="PRO_5032528462" evidence="8">
    <location>
        <begin position="41"/>
        <end position="475"/>
    </location>
</feature>
<evidence type="ECO:0000256" key="8">
    <source>
        <dbReference type="SAM" id="SignalP"/>
    </source>
</evidence>
<dbReference type="Gene3D" id="1.25.40.10">
    <property type="entry name" value="Tetratricopeptide repeat domain"/>
    <property type="match status" value="1"/>
</dbReference>